<evidence type="ECO:0000259" key="2">
    <source>
        <dbReference type="Pfam" id="PF13473"/>
    </source>
</evidence>
<evidence type="ECO:0000256" key="1">
    <source>
        <dbReference type="SAM" id="MobiDB-lite"/>
    </source>
</evidence>
<dbReference type="Pfam" id="PF13473">
    <property type="entry name" value="Cupredoxin_1"/>
    <property type="match status" value="1"/>
</dbReference>
<dbReference type="Proteomes" id="UP000315369">
    <property type="component" value="Unassembled WGS sequence"/>
</dbReference>
<proteinExistence type="predicted"/>
<organism evidence="3 4">
    <name type="scientific">Myxococcus llanfairpwllgwyngyllgogerychwyrndrobwllllantysiliogogogochensis</name>
    <dbReference type="NCBI Taxonomy" id="2590453"/>
    <lineage>
        <taxon>Bacteria</taxon>
        <taxon>Pseudomonadati</taxon>
        <taxon>Myxococcota</taxon>
        <taxon>Myxococcia</taxon>
        <taxon>Myxococcales</taxon>
        <taxon>Cystobacterineae</taxon>
        <taxon>Myxococcaceae</taxon>
        <taxon>Myxococcus</taxon>
    </lineage>
</organism>
<reference evidence="3 4" key="1">
    <citation type="submission" date="2019-06" db="EMBL/GenBank/DDBJ databases">
        <authorList>
            <person name="Livingstone P."/>
            <person name="Whitworth D."/>
        </authorList>
    </citation>
    <scope>NUCLEOTIDE SEQUENCE [LARGE SCALE GENOMIC DNA]</scope>
    <source>
        <strain evidence="3 4">AM401</strain>
    </source>
</reference>
<dbReference type="SUPFAM" id="SSF49503">
    <property type="entry name" value="Cupredoxins"/>
    <property type="match status" value="1"/>
</dbReference>
<sequence>MGQRIIAVFAAAGLVVGCSKKEAPAPEPTPTEVAHSARQAHAHAAPHGGQVESTPRGHLELVTTRGGGYRVYLLDDALALRPVAGATGSVKVAKGGYPNIVLTPSGDHLSGQGPEHADDHLAMVVTVVRDGKPEVARFAAHLEANGHGGGIVGTLRLAPCPTPPAVGLSAEACAKQGGVYSLEKEGGATALVLASPGQDVKTLLGARVGQRVHVKGTEAEGRVVAEAVALEHDHTPFHGGVVAMSGDTHLEVVSLRSGEVRVWVTDAFRQPLPLAGRKGTVEVGGVSAPLVPEGGGTFLTGTLPAADAEREVTVRLPLPEDPEYFIGFLLTPMDAPKPSSKSPEAKGDAVQEVTITVQGGYQPSEVTLKQGVPARLRFVRKDSGGCGDELLIPDFGIQRPLPGLSETVVSFTPDKVGAFPFTCGMQMMKGMLVVQ</sequence>
<dbReference type="AlphaFoldDB" id="A0A540WYQ7"/>
<dbReference type="InterPro" id="IPR008972">
    <property type="entry name" value="Cupredoxin"/>
</dbReference>
<gene>
    <name evidence="3" type="ORF">FJV41_23175</name>
</gene>
<comment type="caution">
    <text evidence="3">The sequence shown here is derived from an EMBL/GenBank/DDBJ whole genome shotgun (WGS) entry which is preliminary data.</text>
</comment>
<keyword evidence="4" id="KW-1185">Reference proteome</keyword>
<protein>
    <recommendedName>
        <fullName evidence="2">EfeO-type cupredoxin-like domain-containing protein</fullName>
    </recommendedName>
</protein>
<feature type="compositionally biased region" description="Low complexity" evidence="1">
    <location>
        <begin position="30"/>
        <end position="47"/>
    </location>
</feature>
<name>A0A540WYQ7_9BACT</name>
<accession>A0A540WYQ7</accession>
<dbReference type="RefSeq" id="WP_141644711.1">
    <property type="nucleotide sequence ID" value="NZ_VIFM01000095.1"/>
</dbReference>
<feature type="region of interest" description="Disordered" evidence="1">
    <location>
        <begin position="21"/>
        <end position="54"/>
    </location>
</feature>
<feature type="domain" description="EfeO-type cupredoxin-like" evidence="2">
    <location>
        <begin position="347"/>
        <end position="434"/>
    </location>
</feature>
<dbReference type="OrthoDB" id="5502616at2"/>
<dbReference type="Gene3D" id="2.60.40.420">
    <property type="entry name" value="Cupredoxins - blue copper proteins"/>
    <property type="match status" value="1"/>
</dbReference>
<dbReference type="PROSITE" id="PS51257">
    <property type="entry name" value="PROKAR_LIPOPROTEIN"/>
    <property type="match status" value="1"/>
</dbReference>
<evidence type="ECO:0000313" key="3">
    <source>
        <dbReference type="EMBL" id="TQF13594.1"/>
    </source>
</evidence>
<dbReference type="InterPro" id="IPR028096">
    <property type="entry name" value="EfeO_Cupredoxin"/>
</dbReference>
<evidence type="ECO:0000313" key="4">
    <source>
        <dbReference type="Proteomes" id="UP000315369"/>
    </source>
</evidence>
<dbReference type="EMBL" id="VIFM01000095">
    <property type="protein sequence ID" value="TQF13594.1"/>
    <property type="molecule type" value="Genomic_DNA"/>
</dbReference>